<gene>
    <name evidence="4" type="ORF">DKG74_10425</name>
</gene>
<evidence type="ECO:0000259" key="3">
    <source>
        <dbReference type="PROSITE" id="PS51186"/>
    </source>
</evidence>
<evidence type="ECO:0000256" key="1">
    <source>
        <dbReference type="ARBA" id="ARBA00022679"/>
    </source>
</evidence>
<keyword evidence="2" id="KW-0012">Acyltransferase</keyword>
<dbReference type="EMBL" id="QGLE01000005">
    <property type="protein sequence ID" value="PWR22832.1"/>
    <property type="molecule type" value="Genomic_DNA"/>
</dbReference>
<dbReference type="PANTHER" id="PTHR43877">
    <property type="entry name" value="AMINOALKYLPHOSPHONATE N-ACETYLTRANSFERASE-RELATED-RELATED"/>
    <property type="match status" value="1"/>
</dbReference>
<evidence type="ECO:0000256" key="2">
    <source>
        <dbReference type="ARBA" id="ARBA00023315"/>
    </source>
</evidence>
<dbReference type="GO" id="GO:0016747">
    <property type="term" value="F:acyltransferase activity, transferring groups other than amino-acyl groups"/>
    <property type="evidence" value="ECO:0007669"/>
    <property type="project" value="InterPro"/>
</dbReference>
<keyword evidence="1 4" id="KW-0808">Transferase</keyword>
<dbReference type="Pfam" id="PF00583">
    <property type="entry name" value="Acetyltransf_1"/>
    <property type="match status" value="1"/>
</dbReference>
<dbReference type="PROSITE" id="PS51186">
    <property type="entry name" value="GNAT"/>
    <property type="match status" value="1"/>
</dbReference>
<organism evidence="4 5">
    <name type="scientific">Zavarzinia aquatilis</name>
    <dbReference type="NCBI Taxonomy" id="2211142"/>
    <lineage>
        <taxon>Bacteria</taxon>
        <taxon>Pseudomonadati</taxon>
        <taxon>Pseudomonadota</taxon>
        <taxon>Alphaproteobacteria</taxon>
        <taxon>Rhodospirillales</taxon>
        <taxon>Zavarziniaceae</taxon>
        <taxon>Zavarzinia</taxon>
    </lineage>
</organism>
<keyword evidence="5" id="KW-1185">Reference proteome</keyword>
<dbReference type="InterPro" id="IPR000182">
    <property type="entry name" value="GNAT_dom"/>
</dbReference>
<proteinExistence type="predicted"/>
<dbReference type="RefSeq" id="WP_109905440.1">
    <property type="nucleotide sequence ID" value="NZ_QGLE01000005.1"/>
</dbReference>
<dbReference type="NCBIfam" id="NF002959">
    <property type="entry name" value="PRK03624.1"/>
    <property type="match status" value="1"/>
</dbReference>
<reference evidence="4 5" key="1">
    <citation type="submission" date="2018-05" db="EMBL/GenBank/DDBJ databases">
        <title>Zavarzinia sp. HR-AS.</title>
        <authorList>
            <person name="Lee Y."/>
            <person name="Jeon C.O."/>
        </authorList>
    </citation>
    <scope>NUCLEOTIDE SEQUENCE [LARGE SCALE GENOMIC DNA]</scope>
    <source>
        <strain evidence="4 5">HR-AS</strain>
    </source>
</reference>
<evidence type="ECO:0000313" key="4">
    <source>
        <dbReference type="EMBL" id="PWR22832.1"/>
    </source>
</evidence>
<dbReference type="SUPFAM" id="SSF55729">
    <property type="entry name" value="Acyl-CoA N-acyltransferases (Nat)"/>
    <property type="match status" value="1"/>
</dbReference>
<dbReference type="InterPro" id="IPR050832">
    <property type="entry name" value="Bact_Acetyltransf"/>
</dbReference>
<dbReference type="Gene3D" id="3.40.630.30">
    <property type="match status" value="1"/>
</dbReference>
<dbReference type="OrthoDB" id="1821130at2"/>
<accession>A0A317E8G7</accession>
<name>A0A317E8G7_9PROT</name>
<dbReference type="CDD" id="cd04301">
    <property type="entry name" value="NAT_SF"/>
    <property type="match status" value="1"/>
</dbReference>
<sequence>MTDDIAIRPITDDDVESVVVLWEACGLTRPWNDPRDDIARARGSLEAVILVAERDGEVVGTVMVGHDGHRAWMYYVAVAPALQGTGLGRQLVKAAEVWAAATGMQKMHLLIRPENGKVRGFYESIGYAEQPRVMMAKWLDGRPLDP</sequence>
<feature type="domain" description="N-acetyltransferase" evidence="3">
    <location>
        <begin position="5"/>
        <end position="145"/>
    </location>
</feature>
<dbReference type="InterPro" id="IPR016181">
    <property type="entry name" value="Acyl_CoA_acyltransferase"/>
</dbReference>
<comment type="caution">
    <text evidence="4">The sequence shown here is derived from an EMBL/GenBank/DDBJ whole genome shotgun (WGS) entry which is preliminary data.</text>
</comment>
<dbReference type="Proteomes" id="UP000245461">
    <property type="component" value="Unassembled WGS sequence"/>
</dbReference>
<dbReference type="AlphaFoldDB" id="A0A317E8G7"/>
<dbReference type="PANTHER" id="PTHR43877:SF2">
    <property type="entry name" value="AMINOALKYLPHOSPHONATE N-ACETYLTRANSFERASE-RELATED"/>
    <property type="match status" value="1"/>
</dbReference>
<evidence type="ECO:0000313" key="5">
    <source>
        <dbReference type="Proteomes" id="UP000245461"/>
    </source>
</evidence>
<protein>
    <submittedName>
        <fullName evidence="4">GNAT family acetyltransferase</fullName>
    </submittedName>
</protein>